<keyword evidence="1" id="KW-0472">Membrane</keyword>
<name>A0A8S5R6V2_9CAUD</name>
<accession>A0A8S5R6V2</accession>
<dbReference type="EMBL" id="BK015822">
    <property type="protein sequence ID" value="DAE26716.1"/>
    <property type="molecule type" value="Genomic_DNA"/>
</dbReference>
<keyword evidence="1" id="KW-0812">Transmembrane</keyword>
<evidence type="ECO:0000313" key="2">
    <source>
        <dbReference type="EMBL" id="DAE26716.1"/>
    </source>
</evidence>
<keyword evidence="1" id="KW-1133">Transmembrane helix</keyword>
<protein>
    <submittedName>
        <fullName evidence="2">Uncharacterized protein</fullName>
    </submittedName>
</protein>
<evidence type="ECO:0000256" key="1">
    <source>
        <dbReference type="SAM" id="Phobius"/>
    </source>
</evidence>
<feature type="transmembrane region" description="Helical" evidence="1">
    <location>
        <begin position="12"/>
        <end position="31"/>
    </location>
</feature>
<proteinExistence type="predicted"/>
<sequence length="45" mass="5290">MKQRIKEFCDEYMWFILPACSSLAMMLGVVIEKHFPLSEILSKIL</sequence>
<organism evidence="2">
    <name type="scientific">Myoviridae sp. ctBoB21</name>
    <dbReference type="NCBI Taxonomy" id="2827287"/>
    <lineage>
        <taxon>Viruses</taxon>
        <taxon>Duplodnaviria</taxon>
        <taxon>Heunggongvirae</taxon>
        <taxon>Uroviricota</taxon>
        <taxon>Caudoviricetes</taxon>
    </lineage>
</organism>
<reference evidence="2" key="1">
    <citation type="journal article" date="2021" name="Proc. Natl. Acad. Sci. U.S.A.">
        <title>A Catalog of Tens of Thousands of Viruses from Human Metagenomes Reveals Hidden Associations with Chronic Diseases.</title>
        <authorList>
            <person name="Tisza M.J."/>
            <person name="Buck C.B."/>
        </authorList>
    </citation>
    <scope>NUCLEOTIDE SEQUENCE</scope>
    <source>
        <strain evidence="2">CtBoB21</strain>
    </source>
</reference>